<accession>A0ABU0WD16</accession>
<dbReference type="CDD" id="cd07341">
    <property type="entry name" value="M56_BlaR1_MecR1_like"/>
    <property type="match status" value="1"/>
</dbReference>
<protein>
    <recommendedName>
        <fullName evidence="5">Protein TonB</fullName>
    </recommendedName>
</protein>
<gene>
    <name evidence="7" type="ORF">RBH19_13135</name>
</gene>
<dbReference type="Proteomes" id="UP001239019">
    <property type="component" value="Unassembled WGS sequence"/>
</dbReference>
<dbReference type="SUPFAM" id="SSF74653">
    <property type="entry name" value="TolA/TonB C-terminal domain"/>
    <property type="match status" value="1"/>
</dbReference>
<evidence type="ECO:0000259" key="6">
    <source>
        <dbReference type="PROSITE" id="PS52015"/>
    </source>
</evidence>
<dbReference type="InterPro" id="IPR006260">
    <property type="entry name" value="TonB/TolA_C"/>
</dbReference>
<dbReference type="Pfam" id="PF05569">
    <property type="entry name" value="Peptidase_M56"/>
    <property type="match status" value="1"/>
</dbReference>
<dbReference type="InterPro" id="IPR003538">
    <property type="entry name" value="TonB"/>
</dbReference>
<name>A0ABU0WD16_9GAMM</name>
<sequence>MSPHAILHWLAHTSLALALLLPLAWLLSAWMRRCGAGRLAYACWLLPLPALLPAGLLATGAPLATPLPPSLNPTVVMDTLTVTGSETGSSLSGVLLAVWLAGALLLGGFSLFSQWRFERGLQQGARPGSAITGPWRRWLDCSAIPRWLSVMQTSACRSPMLVGVVRPRLVLPLDSRDRVADEGLLMLEHELAHLRHGDTVWNAVLLFLRSLFWFHPLVHLAAGRMRRDQELAADESVVVQLKPSTRIDYAHLLCSSSGLEPRHLAVSWITRGSLRERMMMIGKSREQRLSVAGGLGILLLALVSGTALAGSLVNTASDTDRHQATEADPAEHKDGALKPIVRVAPKWPREAVQQGIEGEVTMEMRVHKDGSVSDVTVVASNPEGVFDEAAVEAVEQWRIHPAMEELPDGSVEVRAATVRQTIHFRLD</sequence>
<reference evidence="7 8" key="1">
    <citation type="submission" date="2023-08" db="EMBL/GenBank/DDBJ databases">
        <title>Whole-genome sequencing of halo(alkali)philic microorganisms from hypersaline lakes.</title>
        <authorList>
            <person name="Sorokin D.Y."/>
            <person name="Abbas B."/>
            <person name="Merkel A.Y."/>
        </authorList>
    </citation>
    <scope>NUCLEOTIDE SEQUENCE [LARGE SCALE GENOMIC DNA]</scope>
    <source>
        <strain evidence="7 8">AB-CW4</strain>
    </source>
</reference>
<dbReference type="Gene3D" id="3.30.1150.10">
    <property type="match status" value="1"/>
</dbReference>
<keyword evidence="8" id="KW-1185">Reference proteome</keyword>
<dbReference type="EMBL" id="JAVDDT010000011">
    <property type="protein sequence ID" value="MDQ2070815.1"/>
    <property type="molecule type" value="Genomic_DNA"/>
</dbReference>
<organism evidence="7 8">
    <name type="scientific">Natronospira bacteriovora</name>
    <dbReference type="NCBI Taxonomy" id="3069753"/>
    <lineage>
        <taxon>Bacteria</taxon>
        <taxon>Pseudomonadati</taxon>
        <taxon>Pseudomonadota</taxon>
        <taxon>Gammaproteobacteria</taxon>
        <taxon>Natronospirales</taxon>
        <taxon>Natronospiraceae</taxon>
        <taxon>Natronospira</taxon>
    </lineage>
</organism>
<proteinExistence type="inferred from homology"/>
<evidence type="ECO:0000256" key="1">
    <source>
        <dbReference type="ARBA" id="ARBA00004167"/>
    </source>
</evidence>
<comment type="caution">
    <text evidence="7">The sequence shown here is derived from an EMBL/GenBank/DDBJ whole genome shotgun (WGS) entry which is preliminary data.</text>
</comment>
<keyword evidence="3 5" id="KW-1133">Transmembrane helix</keyword>
<feature type="transmembrane region" description="Helical" evidence="5">
    <location>
        <begin position="6"/>
        <end position="27"/>
    </location>
</feature>
<comment type="function">
    <text evidence="5">Interacts with outer membrane receptor proteins that carry out high-affinity binding and energy dependent uptake into the periplasmic space of specific substrates. It could act to transduce energy from the cytoplasmic membrane to specific energy-requiring processes in the outer membrane, resulting in the release into the periplasm of ligands bound by these outer membrane proteins.</text>
</comment>
<feature type="transmembrane region" description="Helical" evidence="5">
    <location>
        <begin position="289"/>
        <end position="313"/>
    </location>
</feature>
<dbReference type="InterPro" id="IPR052173">
    <property type="entry name" value="Beta-lactam_resp_regulator"/>
</dbReference>
<dbReference type="NCBIfam" id="TIGR01352">
    <property type="entry name" value="tonB_Cterm"/>
    <property type="match status" value="1"/>
</dbReference>
<feature type="domain" description="TonB C-terminal" evidence="6">
    <location>
        <begin position="332"/>
        <end position="427"/>
    </location>
</feature>
<dbReference type="InterPro" id="IPR037682">
    <property type="entry name" value="TonB_C"/>
</dbReference>
<dbReference type="InterPro" id="IPR008756">
    <property type="entry name" value="Peptidase_M56"/>
</dbReference>
<keyword evidence="5" id="KW-0653">Protein transport</keyword>
<feature type="transmembrane region" description="Helical" evidence="5">
    <location>
        <begin position="91"/>
        <end position="112"/>
    </location>
</feature>
<dbReference type="RefSeq" id="WP_306729312.1">
    <property type="nucleotide sequence ID" value="NZ_JAVDDT010000011.1"/>
</dbReference>
<keyword evidence="5" id="KW-0735">Signal-anchor</keyword>
<dbReference type="PROSITE" id="PS52015">
    <property type="entry name" value="TONB_CTD"/>
    <property type="match status" value="1"/>
</dbReference>
<comment type="subcellular location">
    <subcellularLocation>
        <location evidence="5">Cell inner membrane</location>
        <topology evidence="5">Single-pass membrane protein</topology>
        <orientation evidence="5">Periplasmic side</orientation>
    </subcellularLocation>
    <subcellularLocation>
        <location evidence="1">Membrane</location>
        <topology evidence="1">Single-pass membrane protein</topology>
    </subcellularLocation>
</comment>
<evidence type="ECO:0000313" key="8">
    <source>
        <dbReference type="Proteomes" id="UP001239019"/>
    </source>
</evidence>
<keyword evidence="5" id="KW-0813">Transport</keyword>
<feature type="transmembrane region" description="Helical" evidence="5">
    <location>
        <begin position="39"/>
        <end position="64"/>
    </location>
</feature>
<evidence type="ECO:0000256" key="5">
    <source>
        <dbReference type="RuleBase" id="RU362123"/>
    </source>
</evidence>
<comment type="similarity">
    <text evidence="5">Belongs to the TonB family.</text>
</comment>
<dbReference type="PANTHER" id="PTHR34978:SF3">
    <property type="entry name" value="SLR0241 PROTEIN"/>
    <property type="match status" value="1"/>
</dbReference>
<keyword evidence="2 5" id="KW-0812">Transmembrane</keyword>
<dbReference type="Pfam" id="PF03544">
    <property type="entry name" value="TonB_C"/>
    <property type="match status" value="1"/>
</dbReference>
<dbReference type="PRINTS" id="PR01374">
    <property type="entry name" value="TONBPROTEIN"/>
</dbReference>
<dbReference type="PANTHER" id="PTHR34978">
    <property type="entry name" value="POSSIBLE SENSOR-TRANSDUCER PROTEIN BLAR"/>
    <property type="match status" value="1"/>
</dbReference>
<evidence type="ECO:0000256" key="4">
    <source>
        <dbReference type="ARBA" id="ARBA00023136"/>
    </source>
</evidence>
<comment type="caution">
    <text evidence="5">Lacks conserved residue(s) required for the propagation of feature annotation.</text>
</comment>
<keyword evidence="5" id="KW-0997">Cell inner membrane</keyword>
<evidence type="ECO:0000313" key="7">
    <source>
        <dbReference type="EMBL" id="MDQ2070815.1"/>
    </source>
</evidence>
<evidence type="ECO:0000256" key="3">
    <source>
        <dbReference type="ARBA" id="ARBA00022989"/>
    </source>
</evidence>
<keyword evidence="4 5" id="KW-0472">Membrane</keyword>
<evidence type="ECO:0000256" key="2">
    <source>
        <dbReference type="ARBA" id="ARBA00022692"/>
    </source>
</evidence>
<keyword evidence="5" id="KW-1003">Cell membrane</keyword>